<accession>A0A7W3QKA7</accession>
<organism evidence="1 2">
    <name type="scientific">Actinomadura namibiensis</name>
    <dbReference type="NCBI Taxonomy" id="182080"/>
    <lineage>
        <taxon>Bacteria</taxon>
        <taxon>Bacillati</taxon>
        <taxon>Actinomycetota</taxon>
        <taxon>Actinomycetes</taxon>
        <taxon>Streptosporangiales</taxon>
        <taxon>Thermomonosporaceae</taxon>
        <taxon>Actinomadura</taxon>
    </lineage>
</organism>
<dbReference type="Proteomes" id="UP000572680">
    <property type="component" value="Unassembled WGS sequence"/>
</dbReference>
<gene>
    <name evidence="1" type="ORF">HNR61_001830</name>
</gene>
<dbReference type="InterPro" id="IPR027417">
    <property type="entry name" value="P-loop_NTPase"/>
</dbReference>
<name>A0A7W3QKA7_ACTNM</name>
<dbReference type="GO" id="GO:0004385">
    <property type="term" value="F:GMP kinase activity"/>
    <property type="evidence" value="ECO:0007669"/>
    <property type="project" value="UniProtKB-EC"/>
</dbReference>
<sequence length="178" mass="19673">MILYGPPASGKDTVTAALSELDERFALLTKLKAGSGRGTGYRYVSSEDLQALRDAGRLAVETERYGNRYAVDRQDVEDLVEAGRAPVIHMGDTQGIRELCSAVPLAWTRVRLWVPREITAERSKERGDTDTARRVEAWDEADADLRAAGDAVTFDLTIRTDESEPMESAKRIVRAVGF</sequence>
<dbReference type="EC" id="2.7.4.8" evidence="1"/>
<evidence type="ECO:0000313" key="1">
    <source>
        <dbReference type="EMBL" id="MBA8950217.1"/>
    </source>
</evidence>
<dbReference type="RefSeq" id="WP_312897820.1">
    <property type="nucleotide sequence ID" value="NZ_BAAALP010000035.1"/>
</dbReference>
<dbReference type="Gene3D" id="3.40.50.300">
    <property type="entry name" value="P-loop containing nucleotide triphosphate hydrolases"/>
    <property type="match status" value="1"/>
</dbReference>
<dbReference type="AlphaFoldDB" id="A0A7W3QKA7"/>
<evidence type="ECO:0000313" key="2">
    <source>
        <dbReference type="Proteomes" id="UP000572680"/>
    </source>
</evidence>
<protein>
    <submittedName>
        <fullName evidence="1">Guanylate kinase</fullName>
        <ecNumber evidence="1">2.7.4.8</ecNumber>
    </submittedName>
</protein>
<keyword evidence="2" id="KW-1185">Reference proteome</keyword>
<dbReference type="EMBL" id="JACJIA010000002">
    <property type="protein sequence ID" value="MBA8950217.1"/>
    <property type="molecule type" value="Genomic_DNA"/>
</dbReference>
<keyword evidence="1" id="KW-0808">Transferase</keyword>
<keyword evidence="1" id="KW-0418">Kinase</keyword>
<comment type="caution">
    <text evidence="1">The sequence shown here is derived from an EMBL/GenBank/DDBJ whole genome shotgun (WGS) entry which is preliminary data.</text>
</comment>
<proteinExistence type="predicted"/>
<dbReference type="SUPFAM" id="SSF52540">
    <property type="entry name" value="P-loop containing nucleoside triphosphate hydrolases"/>
    <property type="match status" value="1"/>
</dbReference>
<reference evidence="1 2" key="1">
    <citation type="submission" date="2020-08" db="EMBL/GenBank/DDBJ databases">
        <title>Genomic Encyclopedia of Type Strains, Phase IV (KMG-IV): sequencing the most valuable type-strain genomes for metagenomic binning, comparative biology and taxonomic classification.</title>
        <authorList>
            <person name="Goeker M."/>
        </authorList>
    </citation>
    <scope>NUCLEOTIDE SEQUENCE [LARGE SCALE GENOMIC DNA]</scope>
    <source>
        <strain evidence="1 2">DSM 44197</strain>
    </source>
</reference>